<evidence type="ECO:0008006" key="3">
    <source>
        <dbReference type="Google" id="ProtNLM"/>
    </source>
</evidence>
<name>A0A2J7RL37_9NEOP</name>
<evidence type="ECO:0000313" key="2">
    <source>
        <dbReference type="Proteomes" id="UP000235965"/>
    </source>
</evidence>
<gene>
    <name evidence="1" type="ORF">B7P43_G12094</name>
</gene>
<reference evidence="1 2" key="1">
    <citation type="submission" date="2017-12" db="EMBL/GenBank/DDBJ databases">
        <title>Hemimetabolous genomes reveal molecular basis of termite eusociality.</title>
        <authorList>
            <person name="Harrison M.C."/>
            <person name="Jongepier E."/>
            <person name="Robertson H.M."/>
            <person name="Arning N."/>
            <person name="Bitard-Feildel T."/>
            <person name="Chao H."/>
            <person name="Childers C.P."/>
            <person name="Dinh H."/>
            <person name="Doddapaneni H."/>
            <person name="Dugan S."/>
            <person name="Gowin J."/>
            <person name="Greiner C."/>
            <person name="Han Y."/>
            <person name="Hu H."/>
            <person name="Hughes D.S.T."/>
            <person name="Huylmans A.-K."/>
            <person name="Kemena C."/>
            <person name="Kremer L.P.M."/>
            <person name="Lee S.L."/>
            <person name="Lopez-Ezquerra A."/>
            <person name="Mallet L."/>
            <person name="Monroy-Kuhn J.M."/>
            <person name="Moser A."/>
            <person name="Murali S.C."/>
            <person name="Muzny D.M."/>
            <person name="Otani S."/>
            <person name="Piulachs M.-D."/>
            <person name="Poelchau M."/>
            <person name="Qu J."/>
            <person name="Schaub F."/>
            <person name="Wada-Katsumata A."/>
            <person name="Worley K.C."/>
            <person name="Xie Q."/>
            <person name="Ylla G."/>
            <person name="Poulsen M."/>
            <person name="Gibbs R.A."/>
            <person name="Schal C."/>
            <person name="Richards S."/>
            <person name="Belles X."/>
            <person name="Korb J."/>
            <person name="Bornberg-Bauer E."/>
        </authorList>
    </citation>
    <scope>NUCLEOTIDE SEQUENCE [LARGE SCALE GENOMIC DNA]</scope>
    <source>
        <tissue evidence="1">Whole body</tissue>
    </source>
</reference>
<evidence type="ECO:0000313" key="1">
    <source>
        <dbReference type="EMBL" id="PNF41554.1"/>
    </source>
</evidence>
<keyword evidence="2" id="KW-1185">Reference proteome</keyword>
<accession>A0A2J7RL37</accession>
<protein>
    <recommendedName>
        <fullName evidence="3">PiggyBac transposable element-derived protein domain-containing protein</fullName>
    </recommendedName>
</protein>
<proteinExistence type="predicted"/>
<dbReference type="EMBL" id="NEVH01002699">
    <property type="protein sequence ID" value="PNF41554.1"/>
    <property type="molecule type" value="Genomic_DNA"/>
</dbReference>
<comment type="caution">
    <text evidence="1">The sequence shown here is derived from an EMBL/GenBank/DDBJ whole genome shotgun (WGS) entry which is preliminary data.</text>
</comment>
<organism evidence="1 2">
    <name type="scientific">Cryptotermes secundus</name>
    <dbReference type="NCBI Taxonomy" id="105785"/>
    <lineage>
        <taxon>Eukaryota</taxon>
        <taxon>Metazoa</taxon>
        <taxon>Ecdysozoa</taxon>
        <taxon>Arthropoda</taxon>
        <taxon>Hexapoda</taxon>
        <taxon>Insecta</taxon>
        <taxon>Pterygota</taxon>
        <taxon>Neoptera</taxon>
        <taxon>Polyneoptera</taxon>
        <taxon>Dictyoptera</taxon>
        <taxon>Blattodea</taxon>
        <taxon>Blattoidea</taxon>
        <taxon>Termitoidae</taxon>
        <taxon>Kalotermitidae</taxon>
        <taxon>Cryptotermitinae</taxon>
        <taxon>Cryptotermes</taxon>
    </lineage>
</organism>
<dbReference type="Proteomes" id="UP000235965">
    <property type="component" value="Unassembled WGS sequence"/>
</dbReference>
<sequence length="100" mass="11694">MQPDVSTNSGARPRFPFTSKPGINIDLEDPSNPLEYFELFCMPDLLEVIARETNRYAQRLSENTPNLKLKFRTHRRAGIANYIIIKYSRYLPLDLQQCFQ</sequence>
<dbReference type="AlphaFoldDB" id="A0A2J7RL37"/>
<dbReference type="InParanoid" id="A0A2J7RL37"/>